<evidence type="ECO:0008006" key="3">
    <source>
        <dbReference type="Google" id="ProtNLM"/>
    </source>
</evidence>
<dbReference type="EMBL" id="CYPW01000006">
    <property type="protein sequence ID" value="CUH51405.1"/>
    <property type="molecule type" value="Genomic_DNA"/>
</dbReference>
<dbReference type="SUPFAM" id="SSF54909">
    <property type="entry name" value="Dimeric alpha+beta barrel"/>
    <property type="match status" value="1"/>
</dbReference>
<evidence type="ECO:0000313" key="2">
    <source>
        <dbReference type="Proteomes" id="UP000054823"/>
    </source>
</evidence>
<name>A0A0P1FBT6_9RHOB</name>
<protein>
    <recommendedName>
        <fullName evidence="3">Antibiotic biosynthesis monooxygenase</fullName>
    </recommendedName>
</protein>
<dbReference type="InterPro" id="IPR011008">
    <property type="entry name" value="Dimeric_a/b-barrel"/>
</dbReference>
<reference evidence="1 2" key="1">
    <citation type="submission" date="2015-09" db="EMBL/GenBank/DDBJ databases">
        <authorList>
            <consortium name="Swine Surveillance"/>
        </authorList>
    </citation>
    <scope>NUCLEOTIDE SEQUENCE [LARGE SCALE GENOMIC DNA]</scope>
    <source>
        <strain evidence="1 2">CECT 7688</strain>
    </source>
</reference>
<proteinExistence type="predicted"/>
<dbReference type="OrthoDB" id="1445730at2"/>
<dbReference type="Proteomes" id="UP000054823">
    <property type="component" value="Unassembled WGS sequence"/>
</dbReference>
<dbReference type="Gene3D" id="3.30.70.100">
    <property type="match status" value="1"/>
</dbReference>
<dbReference type="AlphaFoldDB" id="A0A0P1FBT6"/>
<accession>A0A0P1FBT6</accession>
<evidence type="ECO:0000313" key="1">
    <source>
        <dbReference type="EMBL" id="CUH51405.1"/>
    </source>
</evidence>
<dbReference type="RefSeq" id="WP_058238714.1">
    <property type="nucleotide sequence ID" value="NZ_CYPW01000006.1"/>
</dbReference>
<gene>
    <name evidence="1" type="ORF">SHM7688_00841</name>
</gene>
<keyword evidence="2" id="KW-1185">Reference proteome</keyword>
<dbReference type="STRING" id="321267.SHM7688_00841"/>
<organism evidence="1 2">
    <name type="scientific">Shimia marina</name>
    <dbReference type="NCBI Taxonomy" id="321267"/>
    <lineage>
        <taxon>Bacteria</taxon>
        <taxon>Pseudomonadati</taxon>
        <taxon>Pseudomonadota</taxon>
        <taxon>Alphaproteobacteria</taxon>
        <taxon>Rhodobacterales</taxon>
        <taxon>Roseobacteraceae</taxon>
    </lineage>
</organism>
<sequence length="101" mass="11238">MSVIEIVRFRLNAGVTSTQATAAWEKSQSFAQSQPGFLRRRIATTSDGEWIDEVEWESLDHAHAASAAFDPEAHPELMDLVAILDQTSMTMTHYTIQGRSS</sequence>